<dbReference type="AlphaFoldDB" id="A0A7H1NPT1"/>
<evidence type="ECO:0000313" key="2">
    <source>
        <dbReference type="Proteomes" id="UP000516349"/>
    </source>
</evidence>
<dbReference type="Gene3D" id="2.60.120.620">
    <property type="entry name" value="q2cbj1_9rhob like domain"/>
    <property type="match status" value="1"/>
</dbReference>
<organism evidence="1 2">
    <name type="scientific">Entomobacter blattae</name>
    <dbReference type="NCBI Taxonomy" id="2762277"/>
    <lineage>
        <taxon>Bacteria</taxon>
        <taxon>Pseudomonadati</taxon>
        <taxon>Pseudomonadota</taxon>
        <taxon>Alphaproteobacteria</taxon>
        <taxon>Acetobacterales</taxon>
        <taxon>Acetobacteraceae</taxon>
        <taxon>Entomobacter</taxon>
    </lineage>
</organism>
<protein>
    <recommendedName>
        <fullName evidence="3">2OG-Fe(II) oxygenase</fullName>
    </recommendedName>
</protein>
<keyword evidence="2" id="KW-1185">Reference proteome</keyword>
<proteinExistence type="predicted"/>
<accession>A0A7H1NPT1</accession>
<dbReference type="KEGG" id="ebla:JGUZn3_05450"/>
<evidence type="ECO:0000313" key="1">
    <source>
        <dbReference type="EMBL" id="QNT77791.1"/>
    </source>
</evidence>
<sequence length="227" mass="25521">MSFPSLIDTAQFSLETVRAHIQHALRKAKKEAAPYTHWLLEDVFPEEVCAALTAWDPGKSAIAGDTQGRRETHNANRVFINQAVRAHSKPLAYLAEVLDEAETRALFSSVTGSEVADNWLRMELCLDTDGFWLEPHTDIGAKKLTFLVSLSRGKGSEEWGTDIMNAEGQSLKRASGKFNSGLIFIPAEDTWHGFARRPIEGIRRTLIINFVDKSWRARHELAFEERA</sequence>
<dbReference type="RefSeq" id="WP_203414207.1">
    <property type="nucleotide sequence ID" value="NZ_CP060244.1"/>
</dbReference>
<reference evidence="1 2" key="1">
    <citation type="submission" date="2020-08" db="EMBL/GenBank/DDBJ databases">
        <title>Complete genome sequence of Entomobacter blattae G55GP.</title>
        <authorList>
            <person name="Poehlein A."/>
            <person name="Guzman J."/>
            <person name="Daniel R."/>
            <person name="Vilcinskas A."/>
        </authorList>
    </citation>
    <scope>NUCLEOTIDE SEQUENCE [LARGE SCALE GENOMIC DNA]</scope>
    <source>
        <strain evidence="1 2">G55GP</strain>
    </source>
</reference>
<name>A0A7H1NPT1_9PROT</name>
<evidence type="ECO:0008006" key="3">
    <source>
        <dbReference type="Google" id="ProtNLM"/>
    </source>
</evidence>
<dbReference type="Proteomes" id="UP000516349">
    <property type="component" value="Chromosome"/>
</dbReference>
<gene>
    <name evidence="1" type="ORF">JGUZn3_05450</name>
</gene>
<dbReference type="EMBL" id="CP060244">
    <property type="protein sequence ID" value="QNT77791.1"/>
    <property type="molecule type" value="Genomic_DNA"/>
</dbReference>